<evidence type="ECO:0000313" key="9">
    <source>
        <dbReference type="EMBL" id="ESO05913.1"/>
    </source>
</evidence>
<dbReference type="EMBL" id="KB096324">
    <property type="protein sequence ID" value="ESO05913.1"/>
    <property type="molecule type" value="Genomic_DNA"/>
</dbReference>
<feature type="region of interest" description="Disordered" evidence="7">
    <location>
        <begin position="1"/>
        <end position="27"/>
    </location>
</feature>
<dbReference type="GeneID" id="20194789"/>
<dbReference type="OrthoDB" id="10031051at2759"/>
<dbReference type="AlphaFoldDB" id="T1EDY7"/>
<dbReference type="HOGENOM" id="CLU_506503_0_0_1"/>
<evidence type="ECO:0000256" key="1">
    <source>
        <dbReference type="ARBA" id="ARBA00004123"/>
    </source>
</evidence>
<dbReference type="EMBL" id="AMQM01000463">
    <property type="status" value="NOT_ANNOTATED_CDS"/>
    <property type="molecule type" value="Genomic_DNA"/>
</dbReference>
<feature type="region of interest" description="Disordered" evidence="7">
    <location>
        <begin position="436"/>
        <end position="478"/>
    </location>
</feature>
<feature type="domain" description="Nuclear respiratory factor 1 NLS/DNA-binding dimerisation" evidence="8">
    <location>
        <begin position="48"/>
        <end position="259"/>
    </location>
</feature>
<dbReference type="GO" id="GO:0006357">
    <property type="term" value="P:regulation of transcription by RNA polymerase II"/>
    <property type="evidence" value="ECO:0000318"/>
    <property type="project" value="GO_Central"/>
</dbReference>
<reference evidence="11" key="1">
    <citation type="submission" date="2012-12" db="EMBL/GenBank/DDBJ databases">
        <authorList>
            <person name="Hellsten U."/>
            <person name="Grimwood J."/>
            <person name="Chapman J.A."/>
            <person name="Shapiro H."/>
            <person name="Aerts A."/>
            <person name="Otillar R.P."/>
            <person name="Terry A.Y."/>
            <person name="Boore J.L."/>
            <person name="Simakov O."/>
            <person name="Marletaz F."/>
            <person name="Cho S.-J."/>
            <person name="Edsinger-Gonzales E."/>
            <person name="Havlak P."/>
            <person name="Kuo D.-H."/>
            <person name="Larsson T."/>
            <person name="Lv J."/>
            <person name="Arendt D."/>
            <person name="Savage R."/>
            <person name="Osoegawa K."/>
            <person name="de Jong P."/>
            <person name="Lindberg D.R."/>
            <person name="Seaver E.C."/>
            <person name="Weisblat D.A."/>
            <person name="Putnam N.H."/>
            <person name="Grigoriev I.V."/>
            <person name="Rokhsar D.S."/>
        </authorList>
    </citation>
    <scope>NUCLEOTIDE SEQUENCE</scope>
</reference>
<feature type="compositionally biased region" description="Low complexity" evidence="7">
    <location>
        <begin position="391"/>
        <end position="410"/>
    </location>
</feature>
<dbReference type="InterPro" id="IPR039142">
    <property type="entry name" value="NRF1/Ewg"/>
</dbReference>
<reference evidence="9 11" key="2">
    <citation type="journal article" date="2013" name="Nature">
        <title>Insights into bilaterian evolution from three spiralian genomes.</title>
        <authorList>
            <person name="Simakov O."/>
            <person name="Marletaz F."/>
            <person name="Cho S.J."/>
            <person name="Edsinger-Gonzales E."/>
            <person name="Havlak P."/>
            <person name="Hellsten U."/>
            <person name="Kuo D.H."/>
            <person name="Larsson T."/>
            <person name="Lv J."/>
            <person name="Arendt D."/>
            <person name="Savage R."/>
            <person name="Osoegawa K."/>
            <person name="de Jong P."/>
            <person name="Grimwood J."/>
            <person name="Chapman J.A."/>
            <person name="Shapiro H."/>
            <person name="Aerts A."/>
            <person name="Otillar R.P."/>
            <person name="Terry A.Y."/>
            <person name="Boore J.L."/>
            <person name="Grigoriev I.V."/>
            <person name="Lindberg D.R."/>
            <person name="Seaver E.C."/>
            <person name="Weisblat D.A."/>
            <person name="Putnam N.H."/>
            <person name="Rokhsar D.S."/>
        </authorList>
    </citation>
    <scope>NUCLEOTIDE SEQUENCE</scope>
</reference>
<evidence type="ECO:0000256" key="5">
    <source>
        <dbReference type="ARBA" id="ARBA00023163"/>
    </source>
</evidence>
<dbReference type="CTD" id="20194789"/>
<dbReference type="EnsemblMetazoa" id="HelroT105915">
    <property type="protein sequence ID" value="HelroP105915"/>
    <property type="gene ID" value="HelroG105915"/>
</dbReference>
<dbReference type="PANTHER" id="PTHR20338">
    <property type="entry name" value="NUCLEAR RESPIRATORY FACTOR 1"/>
    <property type="match status" value="1"/>
</dbReference>
<dbReference type="RefSeq" id="XP_009015281.1">
    <property type="nucleotide sequence ID" value="XM_009017033.1"/>
</dbReference>
<keyword evidence="5" id="KW-0804">Transcription</keyword>
<evidence type="ECO:0000313" key="10">
    <source>
        <dbReference type="EnsemblMetazoa" id="HelroP105915"/>
    </source>
</evidence>
<dbReference type="Proteomes" id="UP000015101">
    <property type="component" value="Unassembled WGS sequence"/>
</dbReference>
<comment type="subcellular location">
    <subcellularLocation>
        <location evidence="1">Nucleus</location>
    </subcellularLocation>
</comment>
<evidence type="ECO:0000256" key="6">
    <source>
        <dbReference type="ARBA" id="ARBA00023242"/>
    </source>
</evidence>
<dbReference type="Pfam" id="PF10491">
    <property type="entry name" value="Nrf1_DNA-bind"/>
    <property type="match status" value="1"/>
</dbReference>
<keyword evidence="3" id="KW-0805">Transcription regulation</keyword>
<proteinExistence type="inferred from homology"/>
<evidence type="ECO:0000256" key="3">
    <source>
        <dbReference type="ARBA" id="ARBA00023015"/>
    </source>
</evidence>
<protein>
    <recommendedName>
        <fullName evidence="8">Nuclear respiratory factor 1 NLS/DNA-binding dimerisation domain-containing protein</fullName>
    </recommendedName>
</protein>
<feature type="compositionally biased region" description="Basic and acidic residues" evidence="7">
    <location>
        <begin position="524"/>
        <end position="538"/>
    </location>
</feature>
<dbReference type="GO" id="GO:0000978">
    <property type="term" value="F:RNA polymerase II cis-regulatory region sequence-specific DNA binding"/>
    <property type="evidence" value="ECO:0000318"/>
    <property type="project" value="GO_Central"/>
</dbReference>
<evidence type="ECO:0000256" key="2">
    <source>
        <dbReference type="ARBA" id="ARBA00005713"/>
    </source>
</evidence>
<reference evidence="10" key="3">
    <citation type="submission" date="2015-06" db="UniProtKB">
        <authorList>
            <consortium name="EnsemblMetazoa"/>
        </authorList>
    </citation>
    <scope>IDENTIFICATION</scope>
</reference>
<dbReference type="KEGG" id="hro:HELRODRAFT_105915"/>
<keyword evidence="11" id="KW-1185">Reference proteome</keyword>
<keyword evidence="4" id="KW-0238">DNA-binding</keyword>
<evidence type="ECO:0000256" key="4">
    <source>
        <dbReference type="ARBA" id="ARBA00023125"/>
    </source>
</evidence>
<feature type="compositionally biased region" description="Low complexity" evidence="7">
    <location>
        <begin position="364"/>
        <end position="384"/>
    </location>
</feature>
<evidence type="ECO:0000256" key="7">
    <source>
        <dbReference type="SAM" id="MobiDB-lite"/>
    </source>
</evidence>
<dbReference type="InParanoid" id="T1EDY7"/>
<gene>
    <name evidence="10" type="primary">20194789</name>
    <name evidence="9" type="ORF">HELRODRAFT_105915</name>
</gene>
<feature type="region of interest" description="Disordered" evidence="7">
    <location>
        <begin position="519"/>
        <end position="538"/>
    </location>
</feature>
<name>T1EDY7_HELRO</name>
<comment type="similarity">
    <text evidence="2">Belongs to the NRF1/Ewg family.</text>
</comment>
<sequence>MELHQTYDSLHHEESVVNDGDEDEEDDPMYQELLDTNDLVTAQLVSAGPAGLAAAAAIASGKKRRNHSFEMNPCTRKRQQTRLMRKLYSLMEEYIVRVGQQAVIICCSPGKDAQSPSSFRVFGSQPLECVIKNRKWNILHNLEKSLTSQKNQHIPENIGQFELPPLSVDGTLIGLERMTQAQLRYFVPEMLKHSTGKSKPGWGKQEWRPVWWPKDGSWANIRSDTRTEEVKRMVPWTLALRKIVRNCYEYHNREDLLLDPIFKPEQQHIPATGGCLVQQITNPDGSVKLVQLKTESFPEGIVEGDGDGDGDGGDLHIVQAIDIKKELSQEVQSSPEPQKKVLRLSRSAYESLLCQLADTTSALLSSSSSSSSSTQPPATLSSLSRPPPLRPSSLSRLPPSSFPRPLRSSSSYRQSLSLLPPLPFLRSFPGPALLSSLSSSLSSRQPPQGASSPSSSSSSSSLLLRPSPSSPSSSLNSLQRISIQHNSRNSHNSGSSNSIDNSNGVLSCSPLETSAMDSSMSFKIENEGYVHDNERNQF</sequence>
<dbReference type="GO" id="GO:0000981">
    <property type="term" value="F:DNA-binding transcription factor activity, RNA polymerase II-specific"/>
    <property type="evidence" value="ECO:0000318"/>
    <property type="project" value="GO_Central"/>
</dbReference>
<feature type="region of interest" description="Disordered" evidence="7">
    <location>
        <begin position="364"/>
        <end position="410"/>
    </location>
</feature>
<organism evidence="10 11">
    <name type="scientific">Helobdella robusta</name>
    <name type="common">Californian leech</name>
    <dbReference type="NCBI Taxonomy" id="6412"/>
    <lineage>
        <taxon>Eukaryota</taxon>
        <taxon>Metazoa</taxon>
        <taxon>Spiralia</taxon>
        <taxon>Lophotrochozoa</taxon>
        <taxon>Annelida</taxon>
        <taxon>Clitellata</taxon>
        <taxon>Hirudinea</taxon>
        <taxon>Rhynchobdellida</taxon>
        <taxon>Glossiphoniidae</taxon>
        <taxon>Helobdella</taxon>
    </lineage>
</organism>
<dbReference type="eggNOG" id="ENOG502QTK1">
    <property type="taxonomic scope" value="Eukaryota"/>
</dbReference>
<evidence type="ECO:0000313" key="11">
    <source>
        <dbReference type="Proteomes" id="UP000015101"/>
    </source>
</evidence>
<dbReference type="STRING" id="6412.T1EDY7"/>
<accession>T1EDY7</accession>
<dbReference type="GO" id="GO:0005634">
    <property type="term" value="C:nucleus"/>
    <property type="evidence" value="ECO:0000318"/>
    <property type="project" value="GO_Central"/>
</dbReference>
<evidence type="ECO:0000259" key="8">
    <source>
        <dbReference type="Pfam" id="PF10491"/>
    </source>
</evidence>
<dbReference type="InterPro" id="IPR019525">
    <property type="entry name" value="Nrf1_NLS/DNA-bd_dimer"/>
</dbReference>
<feature type="compositionally biased region" description="Basic and acidic residues" evidence="7">
    <location>
        <begin position="1"/>
        <end position="15"/>
    </location>
</feature>
<keyword evidence="6" id="KW-0539">Nucleus</keyword>